<keyword evidence="1" id="KW-0805">Transcription regulation</keyword>
<feature type="domain" description="HTH tetR-type" evidence="5">
    <location>
        <begin position="5"/>
        <end position="65"/>
    </location>
</feature>
<keyword evidence="2 4" id="KW-0238">DNA-binding</keyword>
<feature type="DNA-binding region" description="H-T-H motif" evidence="4">
    <location>
        <begin position="28"/>
        <end position="47"/>
    </location>
</feature>
<dbReference type="GO" id="GO:0000976">
    <property type="term" value="F:transcription cis-regulatory region binding"/>
    <property type="evidence" value="ECO:0007669"/>
    <property type="project" value="TreeGrafter"/>
</dbReference>
<comment type="caution">
    <text evidence="6">The sequence shown here is derived from an EMBL/GenBank/DDBJ whole genome shotgun (WGS) entry which is preliminary data.</text>
</comment>
<accession>A0A9D5JRV8</accession>
<dbReference type="InterPro" id="IPR009057">
    <property type="entry name" value="Homeodomain-like_sf"/>
</dbReference>
<dbReference type="GO" id="GO:0003700">
    <property type="term" value="F:DNA-binding transcription factor activity"/>
    <property type="evidence" value="ECO:0007669"/>
    <property type="project" value="TreeGrafter"/>
</dbReference>
<dbReference type="AlphaFoldDB" id="A0A9D5JRV8"/>
<protein>
    <submittedName>
        <fullName evidence="6">TetR family transcriptional regulator</fullName>
    </submittedName>
</protein>
<gene>
    <name evidence="6" type="ORF">GF339_00520</name>
</gene>
<keyword evidence="3" id="KW-0804">Transcription</keyword>
<dbReference type="Pfam" id="PF00440">
    <property type="entry name" value="TetR_N"/>
    <property type="match status" value="1"/>
</dbReference>
<dbReference type="InterPro" id="IPR050109">
    <property type="entry name" value="HTH-type_TetR-like_transc_reg"/>
</dbReference>
<dbReference type="SUPFAM" id="SSF46689">
    <property type="entry name" value="Homeodomain-like"/>
    <property type="match status" value="1"/>
</dbReference>
<evidence type="ECO:0000256" key="2">
    <source>
        <dbReference type="ARBA" id="ARBA00023125"/>
    </source>
</evidence>
<evidence type="ECO:0000313" key="6">
    <source>
        <dbReference type="EMBL" id="MBD3323033.1"/>
    </source>
</evidence>
<dbReference type="Proteomes" id="UP000649604">
    <property type="component" value="Unassembled WGS sequence"/>
</dbReference>
<dbReference type="Gene3D" id="1.10.357.10">
    <property type="entry name" value="Tetracycline Repressor, domain 2"/>
    <property type="match status" value="1"/>
</dbReference>
<dbReference type="PANTHER" id="PTHR30055:SF234">
    <property type="entry name" value="HTH-TYPE TRANSCRIPTIONAL REGULATOR BETI"/>
    <property type="match status" value="1"/>
</dbReference>
<reference evidence="6" key="1">
    <citation type="submission" date="2019-11" db="EMBL/GenBank/DDBJ databases">
        <title>Microbial mats filling the niche in hypersaline microbial mats.</title>
        <authorList>
            <person name="Wong H.L."/>
            <person name="Macleod F.I."/>
            <person name="White R.A. III"/>
            <person name="Burns B.P."/>
        </authorList>
    </citation>
    <scope>NUCLEOTIDE SEQUENCE</scope>
    <source>
        <strain evidence="6">Rbin_158</strain>
    </source>
</reference>
<organism evidence="6 7">
    <name type="scientific">candidate division KSB3 bacterium</name>
    <dbReference type="NCBI Taxonomy" id="2044937"/>
    <lineage>
        <taxon>Bacteria</taxon>
        <taxon>candidate division KSB3</taxon>
    </lineage>
</organism>
<evidence type="ECO:0000256" key="3">
    <source>
        <dbReference type="ARBA" id="ARBA00023163"/>
    </source>
</evidence>
<evidence type="ECO:0000256" key="1">
    <source>
        <dbReference type="ARBA" id="ARBA00023015"/>
    </source>
</evidence>
<dbReference type="InterPro" id="IPR001647">
    <property type="entry name" value="HTH_TetR"/>
</dbReference>
<evidence type="ECO:0000259" key="5">
    <source>
        <dbReference type="PROSITE" id="PS50977"/>
    </source>
</evidence>
<dbReference type="PROSITE" id="PS50977">
    <property type="entry name" value="HTH_TETR_2"/>
    <property type="match status" value="1"/>
</dbReference>
<evidence type="ECO:0000256" key="4">
    <source>
        <dbReference type="PROSITE-ProRule" id="PRU00335"/>
    </source>
</evidence>
<dbReference type="EMBL" id="WJJP01000015">
    <property type="protein sequence ID" value="MBD3323033.1"/>
    <property type="molecule type" value="Genomic_DNA"/>
</dbReference>
<sequence length="191" mass="22922">MANTSKKRQQLLETARDLFFQHGIKRVTVEEICRMAHVSKMTFYKYFTNKEDIAEHVLRLLMEQGWRKLNEVEALPIPFPQKLRLMQEYKLAITAQLSPDFLEELAQMPFYVQERKKWTRRVMQFITDAQQRGDIRPEIRPEFILAMADKLNDLLADKQLISLYSDYVEFTREIWNFFYYGIVTRSEPEQA</sequence>
<proteinExistence type="predicted"/>
<dbReference type="PANTHER" id="PTHR30055">
    <property type="entry name" value="HTH-TYPE TRANSCRIPTIONAL REGULATOR RUTR"/>
    <property type="match status" value="1"/>
</dbReference>
<name>A0A9D5JRV8_9BACT</name>
<dbReference type="PRINTS" id="PR00455">
    <property type="entry name" value="HTHTETR"/>
</dbReference>
<evidence type="ECO:0000313" key="7">
    <source>
        <dbReference type="Proteomes" id="UP000649604"/>
    </source>
</evidence>